<dbReference type="InterPro" id="IPR003000">
    <property type="entry name" value="Sirtuin"/>
</dbReference>
<evidence type="ECO:0000256" key="2">
    <source>
        <dbReference type="ARBA" id="ARBA00022679"/>
    </source>
</evidence>
<dbReference type="Gene3D" id="3.30.1600.10">
    <property type="entry name" value="SIR2/SIRT2 'Small Domain"/>
    <property type="match status" value="1"/>
</dbReference>
<dbReference type="InterPro" id="IPR026591">
    <property type="entry name" value="Sirtuin_cat_small_dom_sf"/>
</dbReference>
<sequence length="260" mass="29591">MDQIKLLAKWIKESKKIAFMSGAGVSTSSGIPAFRGAGGVWTEDVNREYYISRSFYNGKPKKFWEKYKEIFQIKLAGNYEPNEGHLFIAELEKLGKEVTVLTQNIDGLHQKAGSTNVIELHGTLKTATCPKCKTVYDLEYINENKIPRCSRETTKGICNFILKPDVVLFGDAVKGYKLAEESLEQADVFIVLGTSLEVYPVNTLPRHFVYVMNDWEENKEPKMAIINLEETDKDEMFQAVIHADIVDTVRELKKELNKIE</sequence>
<evidence type="ECO:0000256" key="3">
    <source>
        <dbReference type="ARBA" id="ARBA00023027"/>
    </source>
</evidence>
<organism evidence="6 7">
    <name type="scientific">Bacillus cereus</name>
    <dbReference type="NCBI Taxonomy" id="1396"/>
    <lineage>
        <taxon>Bacteria</taxon>
        <taxon>Bacillati</taxon>
        <taxon>Bacillota</taxon>
        <taxon>Bacilli</taxon>
        <taxon>Bacillales</taxon>
        <taxon>Bacillaceae</taxon>
        <taxon>Bacillus</taxon>
        <taxon>Bacillus cereus group</taxon>
    </lineage>
</organism>
<feature type="active site" description="Proton acceptor" evidence="4">
    <location>
        <position position="121"/>
    </location>
</feature>
<feature type="domain" description="Deacetylase sirtuin-type" evidence="5">
    <location>
        <begin position="1"/>
        <end position="260"/>
    </location>
</feature>
<gene>
    <name evidence="6" type="ORF">CON36_31465</name>
</gene>
<evidence type="ECO:0000313" key="6">
    <source>
        <dbReference type="EMBL" id="PDZ94886.1"/>
    </source>
</evidence>
<protein>
    <recommendedName>
        <fullName evidence="1">protein acetyllysine N-acetyltransferase</fullName>
        <ecNumber evidence="1">2.3.1.286</ecNumber>
    </recommendedName>
</protein>
<dbReference type="GO" id="GO:0046872">
    <property type="term" value="F:metal ion binding"/>
    <property type="evidence" value="ECO:0007669"/>
    <property type="project" value="UniProtKB-KW"/>
</dbReference>
<dbReference type="InterPro" id="IPR029035">
    <property type="entry name" value="DHS-like_NAD/FAD-binding_dom"/>
</dbReference>
<dbReference type="EMBL" id="NVMX01000096">
    <property type="protein sequence ID" value="PDZ94886.1"/>
    <property type="molecule type" value="Genomic_DNA"/>
</dbReference>
<dbReference type="GO" id="GO:0017136">
    <property type="term" value="F:histone deacetylase activity, NAD-dependent"/>
    <property type="evidence" value="ECO:0007669"/>
    <property type="project" value="TreeGrafter"/>
</dbReference>
<dbReference type="AlphaFoldDB" id="A0A9X6STM3"/>
<dbReference type="PANTHER" id="PTHR11085:SF4">
    <property type="entry name" value="NAD-DEPENDENT PROTEIN DEACYLASE"/>
    <property type="match status" value="1"/>
</dbReference>
<dbReference type="SUPFAM" id="SSF52467">
    <property type="entry name" value="DHS-like NAD/FAD-binding domain"/>
    <property type="match status" value="1"/>
</dbReference>
<evidence type="ECO:0000313" key="7">
    <source>
        <dbReference type="Proteomes" id="UP000219922"/>
    </source>
</evidence>
<feature type="binding site" evidence="4">
    <location>
        <position position="158"/>
    </location>
    <ligand>
        <name>Zn(2+)</name>
        <dbReference type="ChEBI" id="CHEBI:29105"/>
    </ligand>
</feature>
<dbReference type="Gene3D" id="3.40.50.1220">
    <property type="entry name" value="TPP-binding domain"/>
    <property type="match status" value="1"/>
</dbReference>
<keyword evidence="2" id="KW-0808">Transferase</keyword>
<accession>A0A9X6STM3</accession>
<dbReference type="Proteomes" id="UP000219922">
    <property type="component" value="Unassembled WGS sequence"/>
</dbReference>
<name>A0A9X6STM3_BACCE</name>
<comment type="caution">
    <text evidence="6">The sequence shown here is derived from an EMBL/GenBank/DDBJ whole genome shotgun (WGS) entry which is preliminary data.</text>
</comment>
<feature type="binding site" evidence="4">
    <location>
        <position position="129"/>
    </location>
    <ligand>
        <name>Zn(2+)</name>
        <dbReference type="ChEBI" id="CHEBI:29105"/>
    </ligand>
</feature>
<dbReference type="EC" id="2.3.1.286" evidence="1"/>
<dbReference type="InterPro" id="IPR026590">
    <property type="entry name" value="Ssirtuin_cat_dom"/>
</dbReference>
<dbReference type="Pfam" id="PF02146">
    <property type="entry name" value="SIR2"/>
    <property type="match status" value="1"/>
</dbReference>
<feature type="binding site" evidence="4">
    <location>
        <position position="149"/>
    </location>
    <ligand>
        <name>Zn(2+)</name>
        <dbReference type="ChEBI" id="CHEBI:29105"/>
    </ligand>
</feature>
<dbReference type="PANTHER" id="PTHR11085">
    <property type="entry name" value="NAD-DEPENDENT PROTEIN DEACYLASE SIRTUIN-5, MITOCHONDRIAL-RELATED"/>
    <property type="match status" value="1"/>
</dbReference>
<dbReference type="InterPro" id="IPR050134">
    <property type="entry name" value="NAD-dep_sirtuin_deacylases"/>
</dbReference>
<evidence type="ECO:0000256" key="4">
    <source>
        <dbReference type="PROSITE-ProRule" id="PRU00236"/>
    </source>
</evidence>
<proteinExistence type="predicted"/>
<evidence type="ECO:0000259" key="5">
    <source>
        <dbReference type="PROSITE" id="PS50305"/>
    </source>
</evidence>
<evidence type="ECO:0000256" key="1">
    <source>
        <dbReference type="ARBA" id="ARBA00012928"/>
    </source>
</evidence>
<dbReference type="RefSeq" id="WP_098006503.1">
    <property type="nucleotide sequence ID" value="NZ_NVMX01000096.1"/>
</dbReference>
<keyword evidence="4" id="KW-0862">Zinc</keyword>
<keyword evidence="3" id="KW-0520">NAD</keyword>
<reference evidence="6 7" key="1">
    <citation type="submission" date="2017-09" db="EMBL/GenBank/DDBJ databases">
        <title>Large-scale bioinformatics analysis of Bacillus genomes uncovers conserved roles of natural products in bacterial physiology.</title>
        <authorList>
            <consortium name="Agbiome Team Llc"/>
            <person name="Bleich R.M."/>
            <person name="Grubbs K.J."/>
            <person name="Santa Maria K.C."/>
            <person name="Allen S.E."/>
            <person name="Farag S."/>
            <person name="Shank E.A."/>
            <person name="Bowers A."/>
        </authorList>
    </citation>
    <scope>NUCLEOTIDE SEQUENCE [LARGE SCALE GENOMIC DNA]</scope>
    <source>
        <strain evidence="6 7">AFS092789</strain>
    </source>
</reference>
<dbReference type="NCBIfam" id="NF001754">
    <property type="entry name" value="PRK00481.1-4"/>
    <property type="match status" value="1"/>
</dbReference>
<feature type="binding site" evidence="4">
    <location>
        <position position="132"/>
    </location>
    <ligand>
        <name>Zn(2+)</name>
        <dbReference type="ChEBI" id="CHEBI:29105"/>
    </ligand>
</feature>
<keyword evidence="4" id="KW-0479">Metal-binding</keyword>
<dbReference type="PROSITE" id="PS50305">
    <property type="entry name" value="SIRTUIN"/>
    <property type="match status" value="1"/>
</dbReference>
<dbReference type="GO" id="GO:0070403">
    <property type="term" value="F:NAD+ binding"/>
    <property type="evidence" value="ECO:0007669"/>
    <property type="project" value="InterPro"/>
</dbReference>